<dbReference type="PANTHER" id="PTHR12318:SF0">
    <property type="entry name" value="ACYL-COENZYME A DIPHOSPHATASE NUDT19"/>
    <property type="match status" value="1"/>
</dbReference>
<keyword evidence="5" id="KW-0460">Magnesium</keyword>
<dbReference type="PROSITE" id="PS51462">
    <property type="entry name" value="NUDIX"/>
    <property type="match status" value="1"/>
</dbReference>
<dbReference type="Pfam" id="PF00293">
    <property type="entry name" value="NUDIX"/>
    <property type="match status" value="1"/>
</dbReference>
<evidence type="ECO:0000313" key="8">
    <source>
        <dbReference type="EMBL" id="UWX98266.1"/>
    </source>
</evidence>
<evidence type="ECO:0000256" key="5">
    <source>
        <dbReference type="ARBA" id="ARBA00022842"/>
    </source>
</evidence>
<dbReference type="Gene3D" id="3.90.79.10">
    <property type="entry name" value="Nucleoside Triphosphate Pyrophosphohydrolase"/>
    <property type="match status" value="2"/>
</dbReference>
<feature type="domain" description="Nudix hydrolase" evidence="7">
    <location>
        <begin position="4"/>
        <end position="146"/>
    </location>
</feature>
<keyword evidence="4 8" id="KW-0378">Hydrolase</keyword>
<dbReference type="GO" id="GO:0016787">
    <property type="term" value="F:hydrolase activity"/>
    <property type="evidence" value="ECO:0007669"/>
    <property type="project" value="UniProtKB-KW"/>
</dbReference>
<name>A0ABY5YVM0_9MICC</name>
<evidence type="ECO:0000259" key="7">
    <source>
        <dbReference type="PROSITE" id="PS51462"/>
    </source>
</evidence>
<proteinExistence type="predicted"/>
<gene>
    <name evidence="8" type="ORF">N2K95_06350</name>
</gene>
<accession>A0ABY5YVM0</accession>
<evidence type="ECO:0000256" key="3">
    <source>
        <dbReference type="ARBA" id="ARBA00022723"/>
    </source>
</evidence>
<evidence type="ECO:0000256" key="2">
    <source>
        <dbReference type="ARBA" id="ARBA00001946"/>
    </source>
</evidence>
<dbReference type="RefSeq" id="WP_260653373.1">
    <property type="nucleotide sequence ID" value="NZ_CP104275.1"/>
</dbReference>
<dbReference type="InterPro" id="IPR015797">
    <property type="entry name" value="NUDIX_hydrolase-like_dom_sf"/>
</dbReference>
<evidence type="ECO:0000256" key="1">
    <source>
        <dbReference type="ARBA" id="ARBA00001936"/>
    </source>
</evidence>
<keyword evidence="9" id="KW-1185">Reference proteome</keyword>
<dbReference type="Proteomes" id="UP001059859">
    <property type="component" value="Chromosome"/>
</dbReference>
<reference evidence="8" key="1">
    <citation type="submission" date="2022-09" db="EMBL/GenBank/DDBJ databases">
        <title>Novel species in genus Arthrobacter.</title>
        <authorList>
            <person name="Liu Y."/>
        </authorList>
    </citation>
    <scope>NUCLEOTIDE SEQUENCE</scope>
    <source>
        <strain evidence="8">Zg-Y815</strain>
    </source>
</reference>
<dbReference type="SUPFAM" id="SSF55811">
    <property type="entry name" value="Nudix"/>
    <property type="match status" value="1"/>
</dbReference>
<keyword evidence="3" id="KW-0479">Metal-binding</keyword>
<evidence type="ECO:0000256" key="4">
    <source>
        <dbReference type="ARBA" id="ARBA00022801"/>
    </source>
</evidence>
<comment type="cofactor">
    <cofactor evidence="2">
        <name>Mg(2+)</name>
        <dbReference type="ChEBI" id="CHEBI:18420"/>
    </cofactor>
</comment>
<sequence length="236" mass="25280">MSELTGTAATVVLLRDSDAGPEVLLLERPTAGSFGGAWVFPGGRVDPADRAEGEAEESAAVRAGVRETAEETGLALRAGDLVPLSCWIPPENIPRRYQTWFFAAKAPAGDIRLNPGELLNHRWLLPAEALDRHRNGLMQLVPPTWVTLHSLTADASADAALARIAGAETETFRTRSLAGYEPVTVFAWEGDEEYDGAVGGVGGSAGGSSIAASDASLPARHRLVMDKTFWRYERTR</sequence>
<dbReference type="CDD" id="cd18870">
    <property type="entry name" value="NUDIX_AcylCoAdiphos_Nudt19"/>
    <property type="match status" value="1"/>
</dbReference>
<evidence type="ECO:0000256" key="6">
    <source>
        <dbReference type="ARBA" id="ARBA00023211"/>
    </source>
</evidence>
<dbReference type="PANTHER" id="PTHR12318">
    <property type="entry name" value="TESTOSTERONE-REGULATED PROTEIN RP2"/>
    <property type="match status" value="1"/>
</dbReference>
<protein>
    <submittedName>
        <fullName evidence="8">NUDIX hydrolase</fullName>
    </submittedName>
</protein>
<dbReference type="InterPro" id="IPR000086">
    <property type="entry name" value="NUDIX_hydrolase_dom"/>
</dbReference>
<comment type="cofactor">
    <cofactor evidence="1">
        <name>Mn(2+)</name>
        <dbReference type="ChEBI" id="CHEBI:29035"/>
    </cofactor>
</comment>
<dbReference type="EMBL" id="CP104275">
    <property type="protein sequence ID" value="UWX98266.1"/>
    <property type="molecule type" value="Genomic_DNA"/>
</dbReference>
<keyword evidence="6" id="KW-0464">Manganese</keyword>
<evidence type="ECO:0000313" key="9">
    <source>
        <dbReference type="Proteomes" id="UP001059859"/>
    </source>
</evidence>
<dbReference type="InterPro" id="IPR039121">
    <property type="entry name" value="NUDT19"/>
</dbReference>
<organism evidence="8 9">
    <name type="scientific">Arthrobacter zhaoxinii</name>
    <dbReference type="NCBI Taxonomy" id="2964616"/>
    <lineage>
        <taxon>Bacteria</taxon>
        <taxon>Bacillati</taxon>
        <taxon>Actinomycetota</taxon>
        <taxon>Actinomycetes</taxon>
        <taxon>Micrococcales</taxon>
        <taxon>Micrococcaceae</taxon>
        <taxon>Arthrobacter</taxon>
    </lineage>
</organism>